<dbReference type="SUPFAM" id="SSF52266">
    <property type="entry name" value="SGNH hydrolase"/>
    <property type="match status" value="1"/>
</dbReference>
<comment type="caution">
    <text evidence="1">The sequence shown here is derived from an EMBL/GenBank/DDBJ whole genome shotgun (WGS) entry which is preliminary data.</text>
</comment>
<dbReference type="RefSeq" id="WP_129341523.1">
    <property type="nucleotide sequence ID" value="NZ_JACIDD010000002.1"/>
</dbReference>
<gene>
    <name evidence="1" type="ORF">EO081_08355</name>
</gene>
<accession>A0A4Q2ISY1</accession>
<name>A0A4Q2ISY1_9SPHN</name>
<organism evidence="1 2">
    <name type="scientific">Sphingomonas desiccabilis</name>
    <dbReference type="NCBI Taxonomy" id="429134"/>
    <lineage>
        <taxon>Bacteria</taxon>
        <taxon>Pseudomonadati</taxon>
        <taxon>Pseudomonadota</taxon>
        <taxon>Alphaproteobacteria</taxon>
        <taxon>Sphingomonadales</taxon>
        <taxon>Sphingomonadaceae</taxon>
        <taxon>Sphingomonas</taxon>
    </lineage>
</organism>
<evidence type="ECO:0000313" key="2">
    <source>
        <dbReference type="Proteomes" id="UP000292347"/>
    </source>
</evidence>
<sequence length="289" mass="31882">MKFARWIGIAAAALLAAAVPAGAETILFVGNSFTFGANSPAWKYRPDTVTDLNGEGLGGVPALFKRFADQAGLDYQVALETAGGRTLNWHWQNRRDRFDRAWDHVVLQEYSTLDPEKPGDPAGLMEGVRRLSALFAARNPKVDLRLMATWSRPDLVFQKPSPWRGKPIETMARDLRRAYDRAAAVRPGTRVLPVGEGFNCAMARGVADANPYDGIAYDQAPLWSYDQYHASVYGYYLEALIVFAEITGRDPRTLGRDEASAIELGIGSDMAERLQAVAWEATRPGTTCR</sequence>
<dbReference type="Proteomes" id="UP000292347">
    <property type="component" value="Unassembled WGS sequence"/>
</dbReference>
<evidence type="ECO:0000313" key="1">
    <source>
        <dbReference type="EMBL" id="RXZ31269.1"/>
    </source>
</evidence>
<dbReference type="Gene3D" id="3.40.50.1110">
    <property type="entry name" value="SGNH hydrolase"/>
    <property type="match status" value="1"/>
</dbReference>
<dbReference type="EMBL" id="SDPT01000002">
    <property type="protein sequence ID" value="RXZ31269.1"/>
    <property type="molecule type" value="Genomic_DNA"/>
</dbReference>
<dbReference type="GO" id="GO:0016788">
    <property type="term" value="F:hydrolase activity, acting on ester bonds"/>
    <property type="evidence" value="ECO:0007669"/>
    <property type="project" value="UniProtKB-ARBA"/>
</dbReference>
<reference evidence="1 2" key="1">
    <citation type="submission" date="2019-01" db="EMBL/GenBank/DDBJ databases">
        <title>Sphingomonas mucosissima sp. nov. and Sphingomonas desiccabilis sp. nov., from biological soil crusts in the Colorado Plateau, USA.</title>
        <authorList>
            <person name="Zhu D."/>
        </authorList>
    </citation>
    <scope>NUCLEOTIDE SEQUENCE [LARGE SCALE GENOMIC DNA]</scope>
    <source>
        <strain evidence="1 2">CP1D</strain>
    </source>
</reference>
<dbReference type="AlphaFoldDB" id="A0A4Q2ISY1"/>
<proteinExistence type="predicted"/>
<dbReference type="InterPro" id="IPR036514">
    <property type="entry name" value="SGNH_hydro_sf"/>
</dbReference>
<protein>
    <submittedName>
        <fullName evidence="1">PEP-CTERM sorting domain-containing protein</fullName>
    </submittedName>
</protein>
<keyword evidence="2" id="KW-1185">Reference proteome</keyword>
<dbReference type="OrthoDB" id="7443339at2"/>